<keyword evidence="5" id="KW-0998">Cell outer membrane</keyword>
<evidence type="ECO:0000256" key="2">
    <source>
        <dbReference type="ARBA" id="ARBA00005722"/>
    </source>
</evidence>
<feature type="chain" id="PRO_5001982342" evidence="6">
    <location>
        <begin position="19"/>
        <end position="282"/>
    </location>
</feature>
<keyword evidence="8" id="KW-1185">Reference proteome</keyword>
<dbReference type="InterPro" id="IPR010583">
    <property type="entry name" value="MipA"/>
</dbReference>
<dbReference type="Proteomes" id="UP000032305">
    <property type="component" value="Unassembled WGS sequence"/>
</dbReference>
<dbReference type="GO" id="GO:0009279">
    <property type="term" value="C:cell outer membrane"/>
    <property type="evidence" value="ECO:0007669"/>
    <property type="project" value="UniProtKB-SubCell"/>
</dbReference>
<dbReference type="PANTHER" id="PTHR38776:SF1">
    <property type="entry name" value="MLTA-INTERACTING PROTEIN-RELATED"/>
    <property type="match status" value="1"/>
</dbReference>
<reference evidence="7 8" key="1">
    <citation type="submission" date="2014-11" db="EMBL/GenBank/DDBJ databases">
        <title>Whole genome shotgun sequence of Sphingomonas parapaucimobilis NBRC 15100.</title>
        <authorList>
            <person name="Katano-Makiyama Y."/>
            <person name="Hosoyama A."/>
            <person name="Hashimoto M."/>
            <person name="Hosoyama Y."/>
            <person name="Noguchi M."/>
            <person name="Numata M."/>
            <person name="Tsuchikane K."/>
            <person name="Hirakata S."/>
            <person name="Uohara A."/>
            <person name="Shimodaira J."/>
            <person name="Ohji S."/>
            <person name="Ichikawa N."/>
            <person name="Kimura A."/>
            <person name="Yamazoe A."/>
            <person name="Fujita N."/>
        </authorList>
    </citation>
    <scope>NUCLEOTIDE SEQUENCE [LARGE SCALE GENOMIC DNA]</scope>
    <source>
        <strain evidence="7 8">NBRC 15100</strain>
    </source>
</reference>
<dbReference type="EMBL" id="BBPI01000102">
    <property type="protein sequence ID" value="GAM02908.1"/>
    <property type="molecule type" value="Genomic_DNA"/>
</dbReference>
<feature type="signal peptide" evidence="6">
    <location>
        <begin position="1"/>
        <end position="18"/>
    </location>
</feature>
<evidence type="ECO:0000256" key="3">
    <source>
        <dbReference type="ARBA" id="ARBA00022729"/>
    </source>
</evidence>
<dbReference type="AlphaFoldDB" id="A0A0A1WC24"/>
<evidence type="ECO:0000256" key="6">
    <source>
        <dbReference type="SAM" id="SignalP"/>
    </source>
</evidence>
<evidence type="ECO:0000256" key="1">
    <source>
        <dbReference type="ARBA" id="ARBA00004442"/>
    </source>
</evidence>
<organism evidence="7 8">
    <name type="scientific">Sphingomonas parapaucimobilis NBRC 15100</name>
    <dbReference type="NCBI Taxonomy" id="1219049"/>
    <lineage>
        <taxon>Bacteria</taxon>
        <taxon>Pseudomonadati</taxon>
        <taxon>Pseudomonadota</taxon>
        <taxon>Alphaproteobacteria</taxon>
        <taxon>Sphingomonadales</taxon>
        <taxon>Sphingomonadaceae</taxon>
        <taxon>Sphingomonas</taxon>
    </lineage>
</organism>
<gene>
    <name evidence="7" type="ORF">SP5_102_00160</name>
</gene>
<protein>
    <submittedName>
        <fullName evidence="7">MltA-interacting MipA family protein</fullName>
    </submittedName>
</protein>
<dbReference type="Pfam" id="PF06629">
    <property type="entry name" value="MipA"/>
    <property type="match status" value="1"/>
</dbReference>
<comment type="subcellular location">
    <subcellularLocation>
        <location evidence="1">Cell outer membrane</location>
    </subcellularLocation>
</comment>
<keyword evidence="3 6" id="KW-0732">Signal</keyword>
<name>A0A0A1WC24_9SPHN</name>
<comment type="caution">
    <text evidence="7">The sequence shown here is derived from an EMBL/GenBank/DDBJ whole genome shotgun (WGS) entry which is preliminary data.</text>
</comment>
<keyword evidence="4" id="KW-0472">Membrane</keyword>
<sequence length="282" mass="29526">MRVWALGIVTLCACPAAAQEVRQSGPPPGVATGAPGAPDGWSITIGAAPVFGPAWQGSRDMALSLFPDLRVNYGDTLFASVPDGIGWNAVRGDGWRAGPLVKIRFGRDERNGGSPFLIAGGSDALEGMGDIKAAGEVGGFVEKSFGPRRGWRARAEVRQGFGGHDGVVADLSAAYRTRIGRAIVSAGPRMTLASADFMQTYFGISAAQSVRTGLTPYRADGGVLSYGLGGNVVRPLNRRSALTLFTSLERLGGPAADSPLIRERGRRMQATLGLGYGFRFGL</sequence>
<evidence type="ECO:0000256" key="4">
    <source>
        <dbReference type="ARBA" id="ARBA00023136"/>
    </source>
</evidence>
<dbReference type="RefSeq" id="WP_042491321.1">
    <property type="nucleotide sequence ID" value="NZ_BBPI01000102.1"/>
</dbReference>
<accession>A0A0A1WC24</accession>
<dbReference type="eggNOG" id="COG3713">
    <property type="taxonomic scope" value="Bacteria"/>
</dbReference>
<dbReference type="PANTHER" id="PTHR38776">
    <property type="entry name" value="MLTA-INTERACTING PROTEIN-RELATED"/>
    <property type="match status" value="1"/>
</dbReference>
<proteinExistence type="inferred from homology"/>
<comment type="similarity">
    <text evidence="2">Belongs to the MipA/OmpV family.</text>
</comment>
<evidence type="ECO:0000256" key="5">
    <source>
        <dbReference type="ARBA" id="ARBA00023237"/>
    </source>
</evidence>
<evidence type="ECO:0000313" key="8">
    <source>
        <dbReference type="Proteomes" id="UP000032305"/>
    </source>
</evidence>
<dbReference type="OrthoDB" id="5462484at2"/>
<evidence type="ECO:0000313" key="7">
    <source>
        <dbReference type="EMBL" id="GAM02908.1"/>
    </source>
</evidence>